<gene>
    <name evidence="1" type="ORF">QJS04_geneDACA016112</name>
</gene>
<dbReference type="Proteomes" id="UP001179952">
    <property type="component" value="Unassembled WGS sequence"/>
</dbReference>
<protein>
    <submittedName>
        <fullName evidence="1">Uncharacterized protein</fullName>
    </submittedName>
</protein>
<proteinExistence type="predicted"/>
<comment type="caution">
    <text evidence="1">The sequence shown here is derived from an EMBL/GenBank/DDBJ whole genome shotgun (WGS) entry which is preliminary data.</text>
</comment>
<organism evidence="1 2">
    <name type="scientific">Acorus gramineus</name>
    <name type="common">Dwarf sweet flag</name>
    <dbReference type="NCBI Taxonomy" id="55184"/>
    <lineage>
        <taxon>Eukaryota</taxon>
        <taxon>Viridiplantae</taxon>
        <taxon>Streptophyta</taxon>
        <taxon>Embryophyta</taxon>
        <taxon>Tracheophyta</taxon>
        <taxon>Spermatophyta</taxon>
        <taxon>Magnoliopsida</taxon>
        <taxon>Liliopsida</taxon>
        <taxon>Acoraceae</taxon>
        <taxon>Acorus</taxon>
    </lineage>
</organism>
<reference evidence="1" key="2">
    <citation type="submission" date="2023-06" db="EMBL/GenBank/DDBJ databases">
        <authorList>
            <person name="Ma L."/>
            <person name="Liu K.-W."/>
            <person name="Li Z."/>
            <person name="Hsiao Y.-Y."/>
            <person name="Qi Y."/>
            <person name="Fu T."/>
            <person name="Tang G."/>
            <person name="Zhang D."/>
            <person name="Sun W.-H."/>
            <person name="Liu D.-K."/>
            <person name="Li Y."/>
            <person name="Chen G.-Z."/>
            <person name="Liu X.-D."/>
            <person name="Liao X.-Y."/>
            <person name="Jiang Y.-T."/>
            <person name="Yu X."/>
            <person name="Hao Y."/>
            <person name="Huang J."/>
            <person name="Zhao X.-W."/>
            <person name="Ke S."/>
            <person name="Chen Y.-Y."/>
            <person name="Wu W.-L."/>
            <person name="Hsu J.-L."/>
            <person name="Lin Y.-F."/>
            <person name="Huang M.-D."/>
            <person name="Li C.-Y."/>
            <person name="Huang L."/>
            <person name="Wang Z.-W."/>
            <person name="Zhao X."/>
            <person name="Zhong W.-Y."/>
            <person name="Peng D.-H."/>
            <person name="Ahmad S."/>
            <person name="Lan S."/>
            <person name="Zhang J.-S."/>
            <person name="Tsai W.-C."/>
            <person name="Van De Peer Y."/>
            <person name="Liu Z.-J."/>
        </authorList>
    </citation>
    <scope>NUCLEOTIDE SEQUENCE</scope>
    <source>
        <strain evidence="1">SCP</strain>
        <tissue evidence="1">Leaves</tissue>
    </source>
</reference>
<dbReference type="EMBL" id="JAUJYN010000001">
    <property type="protein sequence ID" value="KAK1281035.1"/>
    <property type="molecule type" value="Genomic_DNA"/>
</dbReference>
<name>A0AAV9BW83_ACOGR</name>
<evidence type="ECO:0000313" key="1">
    <source>
        <dbReference type="EMBL" id="KAK1281035.1"/>
    </source>
</evidence>
<accession>A0AAV9BW83</accession>
<reference evidence="1" key="1">
    <citation type="journal article" date="2023" name="Nat. Commun.">
        <title>Diploid and tetraploid genomes of Acorus and the evolution of monocots.</title>
        <authorList>
            <person name="Ma L."/>
            <person name="Liu K.W."/>
            <person name="Li Z."/>
            <person name="Hsiao Y.Y."/>
            <person name="Qi Y."/>
            <person name="Fu T."/>
            <person name="Tang G.D."/>
            <person name="Zhang D."/>
            <person name="Sun W.H."/>
            <person name="Liu D.K."/>
            <person name="Li Y."/>
            <person name="Chen G.Z."/>
            <person name="Liu X.D."/>
            <person name="Liao X.Y."/>
            <person name="Jiang Y.T."/>
            <person name="Yu X."/>
            <person name="Hao Y."/>
            <person name="Huang J."/>
            <person name="Zhao X.W."/>
            <person name="Ke S."/>
            <person name="Chen Y.Y."/>
            <person name="Wu W.L."/>
            <person name="Hsu J.L."/>
            <person name="Lin Y.F."/>
            <person name="Huang M.D."/>
            <person name="Li C.Y."/>
            <person name="Huang L."/>
            <person name="Wang Z.W."/>
            <person name="Zhao X."/>
            <person name="Zhong W.Y."/>
            <person name="Peng D.H."/>
            <person name="Ahmad S."/>
            <person name="Lan S."/>
            <person name="Zhang J.S."/>
            <person name="Tsai W.C."/>
            <person name="Van de Peer Y."/>
            <person name="Liu Z.J."/>
        </authorList>
    </citation>
    <scope>NUCLEOTIDE SEQUENCE</scope>
    <source>
        <strain evidence="1">SCP</strain>
    </source>
</reference>
<evidence type="ECO:0000313" key="2">
    <source>
        <dbReference type="Proteomes" id="UP001179952"/>
    </source>
</evidence>
<sequence>MQFNDASIYLMSLSLSDCSNKKGTFMVLLFRYSRFSFPRLKLRNRGGELPGDGRLGDRGS</sequence>
<dbReference type="AlphaFoldDB" id="A0AAV9BW83"/>
<keyword evidence="2" id="KW-1185">Reference proteome</keyword>